<organism evidence="2 3">
    <name type="scientific">Alectoria fallacina</name>
    <dbReference type="NCBI Taxonomy" id="1903189"/>
    <lineage>
        <taxon>Eukaryota</taxon>
        <taxon>Fungi</taxon>
        <taxon>Dikarya</taxon>
        <taxon>Ascomycota</taxon>
        <taxon>Pezizomycotina</taxon>
        <taxon>Lecanoromycetes</taxon>
        <taxon>OSLEUM clade</taxon>
        <taxon>Lecanoromycetidae</taxon>
        <taxon>Lecanorales</taxon>
        <taxon>Lecanorineae</taxon>
        <taxon>Parmeliaceae</taxon>
        <taxon>Alectoria</taxon>
    </lineage>
</organism>
<dbReference type="OrthoDB" id="3539644at2759"/>
<feature type="compositionally biased region" description="Polar residues" evidence="1">
    <location>
        <begin position="1"/>
        <end position="10"/>
    </location>
</feature>
<accession>A0A8H3I478</accession>
<dbReference type="Proteomes" id="UP000664203">
    <property type="component" value="Unassembled WGS sequence"/>
</dbReference>
<feature type="region of interest" description="Disordered" evidence="1">
    <location>
        <begin position="1"/>
        <end position="27"/>
    </location>
</feature>
<comment type="caution">
    <text evidence="2">The sequence shown here is derived from an EMBL/GenBank/DDBJ whole genome shotgun (WGS) entry which is preliminary data.</text>
</comment>
<feature type="compositionally biased region" description="Basic and acidic residues" evidence="1">
    <location>
        <begin position="325"/>
        <end position="359"/>
    </location>
</feature>
<sequence length="359" mass="39063">MSVSSSNQSFDEIASDAMTDSESLNEPGVYTFDNELEADITSRSVGAGTNDDDFETDNIFESAFDEAASNIMIDTESSDEPVGYTMDEEFETDITSETEDVSSSNQSSNETTSNVIELEIDIMSGSVDIMVNIDLSTTSRSTPDTIDVETMSGDIKIRGQLTSTALQPPHRLCVINLHTMSGSIIADLPIGSLTTIEYHNVSGRTKLDVRPSILEPSAPLSLLSTTVKSTSGKVRMTYPTNGEGKIEGKVGRSGTVKSYWPGLLVAREGGHISTTRGHGAGKLYISGTGLAFELLRKDYRTQRETGSQRNNNCQQGLPNWIYGPEAKEREKTESQELEKRKQPGVEVKETRDADSRVAT</sequence>
<evidence type="ECO:0000313" key="3">
    <source>
        <dbReference type="Proteomes" id="UP000664203"/>
    </source>
</evidence>
<keyword evidence="3" id="KW-1185">Reference proteome</keyword>
<dbReference type="AlphaFoldDB" id="A0A8H3I478"/>
<gene>
    <name evidence="2" type="ORF">ALECFALPRED_004801</name>
</gene>
<evidence type="ECO:0000313" key="2">
    <source>
        <dbReference type="EMBL" id="CAF9904013.1"/>
    </source>
</evidence>
<feature type="region of interest" description="Disordered" evidence="1">
    <location>
        <begin position="302"/>
        <end position="359"/>
    </location>
</feature>
<dbReference type="EMBL" id="CAJPDR010000003">
    <property type="protein sequence ID" value="CAF9904013.1"/>
    <property type="molecule type" value="Genomic_DNA"/>
</dbReference>
<proteinExistence type="predicted"/>
<feature type="compositionally biased region" description="Polar residues" evidence="1">
    <location>
        <begin position="304"/>
        <end position="317"/>
    </location>
</feature>
<reference evidence="2" key="1">
    <citation type="submission" date="2021-03" db="EMBL/GenBank/DDBJ databases">
        <authorList>
            <person name="Tagirdzhanova G."/>
        </authorList>
    </citation>
    <scope>NUCLEOTIDE SEQUENCE</scope>
</reference>
<name>A0A8H3I478_9LECA</name>
<protein>
    <submittedName>
        <fullName evidence="2">Uncharacterized protein</fullName>
    </submittedName>
</protein>
<evidence type="ECO:0000256" key="1">
    <source>
        <dbReference type="SAM" id="MobiDB-lite"/>
    </source>
</evidence>